<protein>
    <submittedName>
        <fullName evidence="4">Nucleoside-diphosphate-sugar epimerase</fullName>
    </submittedName>
</protein>
<evidence type="ECO:0000259" key="3">
    <source>
        <dbReference type="Pfam" id="PF01370"/>
    </source>
</evidence>
<dbReference type="InterPro" id="IPR001509">
    <property type="entry name" value="Epimerase_deHydtase"/>
</dbReference>
<proteinExistence type="inferred from homology"/>
<evidence type="ECO:0000256" key="1">
    <source>
        <dbReference type="ARBA" id="ARBA00005125"/>
    </source>
</evidence>
<dbReference type="OrthoDB" id="9787292at2"/>
<dbReference type="Proteomes" id="UP000252707">
    <property type="component" value="Unassembled WGS sequence"/>
</dbReference>
<dbReference type="AlphaFoldDB" id="A0A369CE10"/>
<comment type="caution">
    <text evidence="4">The sequence shown here is derived from an EMBL/GenBank/DDBJ whole genome shotgun (WGS) entry which is preliminary data.</text>
</comment>
<reference evidence="4 5" key="1">
    <citation type="submission" date="2018-07" db="EMBL/GenBank/DDBJ databases">
        <title>Genomic Encyclopedia of Type Strains, Phase IV (KMG-IV): sequencing the most valuable type-strain genomes for metagenomic binning, comparative biology and taxonomic classification.</title>
        <authorList>
            <person name="Goeker M."/>
        </authorList>
    </citation>
    <scope>NUCLEOTIDE SEQUENCE [LARGE SCALE GENOMIC DNA]</scope>
    <source>
        <strain evidence="4 5">DSM 26407</strain>
    </source>
</reference>
<dbReference type="Pfam" id="PF01370">
    <property type="entry name" value="Epimerase"/>
    <property type="match status" value="1"/>
</dbReference>
<dbReference type="PANTHER" id="PTHR43000">
    <property type="entry name" value="DTDP-D-GLUCOSE 4,6-DEHYDRATASE-RELATED"/>
    <property type="match status" value="1"/>
</dbReference>
<gene>
    <name evidence="4" type="ORF">DFQ59_102654</name>
</gene>
<dbReference type="RefSeq" id="WP_114279223.1">
    <property type="nucleotide sequence ID" value="NZ_QPJY01000002.1"/>
</dbReference>
<accession>A0A369CE10</accession>
<feature type="domain" description="NAD-dependent epimerase/dehydratase" evidence="3">
    <location>
        <begin position="7"/>
        <end position="228"/>
    </location>
</feature>
<dbReference type="Gene3D" id="3.40.50.720">
    <property type="entry name" value="NAD(P)-binding Rossmann-like Domain"/>
    <property type="match status" value="1"/>
</dbReference>
<dbReference type="InterPro" id="IPR036291">
    <property type="entry name" value="NAD(P)-bd_dom_sf"/>
</dbReference>
<dbReference type="EMBL" id="QPJY01000002">
    <property type="protein sequence ID" value="RCX32292.1"/>
    <property type="molecule type" value="Genomic_DNA"/>
</dbReference>
<name>A0A369CE10_9GAMM</name>
<organism evidence="4 5">
    <name type="scientific">Thioalbus denitrificans</name>
    <dbReference type="NCBI Taxonomy" id="547122"/>
    <lineage>
        <taxon>Bacteria</taxon>
        <taxon>Pseudomonadati</taxon>
        <taxon>Pseudomonadota</taxon>
        <taxon>Gammaproteobacteria</taxon>
        <taxon>Chromatiales</taxon>
        <taxon>Ectothiorhodospiraceae</taxon>
        <taxon>Thioalbus</taxon>
    </lineage>
</organism>
<comment type="pathway">
    <text evidence="1">Bacterial outer membrane biogenesis; LPS O-antigen biosynthesis.</text>
</comment>
<comment type="similarity">
    <text evidence="2">Belongs to the NAD(P)-dependent epimerase/dehydratase family.</text>
</comment>
<dbReference type="SUPFAM" id="SSF51735">
    <property type="entry name" value="NAD(P)-binding Rossmann-fold domains"/>
    <property type="match status" value="1"/>
</dbReference>
<evidence type="ECO:0000313" key="5">
    <source>
        <dbReference type="Proteomes" id="UP000252707"/>
    </source>
</evidence>
<evidence type="ECO:0000256" key="2">
    <source>
        <dbReference type="ARBA" id="ARBA00007637"/>
    </source>
</evidence>
<keyword evidence="5" id="KW-1185">Reference proteome</keyword>
<sequence>MTSSLYLVTGGAGFLGINLCRHLLAHGQRVRSLDIAPFDYPERDAVEVVQGDIRDRETVEQAMAGVDLVVHCAAALPLDSEDNILSTEVDGTRILLESALDFGVSRFIYISSTAVYGIPDHHPLREDDRIEGVGPYGEAKIRAEALCREYRGRGLCVPVLRPKTFVGPERLGVFALLYGWAAEGRNFPVLGSGNNRYQLLDVEDLCTAIELCATADDEDRVNDTFNVGAREFGTMRENFQAVLDRAGFGRKIIGFPARPVIWTLKLLERLHLSPLYRWVYETAAEDSFVSIERIESRLGFRPQYSNRDALIRNYEWYLAHRDEYRGTTGISHRVPWKQGILGLVKHLF</sequence>
<evidence type="ECO:0000313" key="4">
    <source>
        <dbReference type="EMBL" id="RCX32292.1"/>
    </source>
</evidence>